<protein>
    <submittedName>
        <fullName evidence="1">Uncharacterized protein</fullName>
    </submittedName>
</protein>
<dbReference type="InterPro" id="IPR046080">
    <property type="entry name" value="DUF6098"/>
</dbReference>
<dbReference type="Pfam" id="PF19593">
    <property type="entry name" value="DUF6098"/>
    <property type="match status" value="1"/>
</dbReference>
<dbReference type="OrthoDB" id="3531920at2"/>
<name>A0A098BLW6_9NOCA</name>
<sequence>MPTVEEIVERGAGRDLPVVGSLAELTDLVMSHDSEIYLRYSKGPDSDARKGPSRDYEADVTLPGLSVTRIVPEPWWPRPAVDWVARRIRKYAELGRESGRFAWLLTGTVVGEGPDHEPLVVRARPLARLSDELLDEAAECYRTRFRVGKDSRS</sequence>
<evidence type="ECO:0000313" key="2">
    <source>
        <dbReference type="Proteomes" id="UP000042997"/>
    </source>
</evidence>
<organism evidence="1 2">
    <name type="scientific">Rhodococcus ruber</name>
    <dbReference type="NCBI Taxonomy" id="1830"/>
    <lineage>
        <taxon>Bacteria</taxon>
        <taxon>Bacillati</taxon>
        <taxon>Actinomycetota</taxon>
        <taxon>Actinomycetes</taxon>
        <taxon>Mycobacteriales</taxon>
        <taxon>Nocardiaceae</taxon>
        <taxon>Rhodococcus</taxon>
    </lineage>
</organism>
<reference evidence="1 2" key="1">
    <citation type="journal article" date="2014" name="Genome Announc.">
        <title>Draft Genome Sequence of Propane- and Butane-Oxidizing Actinobacterium Rhodococcus ruber IEGM 231.</title>
        <authorList>
            <person name="Ivshina I.B."/>
            <person name="Kuyukina M.S."/>
            <person name="Krivoruchko A.V."/>
            <person name="Barbe V."/>
            <person name="Fischer C."/>
        </authorList>
    </citation>
    <scope>NUCLEOTIDE SEQUENCE [LARGE SCALE GENOMIC DNA]</scope>
</reference>
<dbReference type="eggNOG" id="ENOG5032XAF">
    <property type="taxonomic scope" value="Bacteria"/>
</dbReference>
<dbReference type="Proteomes" id="UP000042997">
    <property type="component" value="Unassembled WGS sequence"/>
</dbReference>
<dbReference type="AlphaFoldDB" id="A0A098BLW6"/>
<accession>A0A098BLW6</accession>
<proteinExistence type="predicted"/>
<dbReference type="EMBL" id="CCSD01000067">
    <property type="protein sequence ID" value="CDZ89719.1"/>
    <property type="molecule type" value="Genomic_DNA"/>
</dbReference>
<evidence type="ECO:0000313" key="1">
    <source>
        <dbReference type="EMBL" id="CDZ89719.1"/>
    </source>
</evidence>
<dbReference type="RefSeq" id="WP_040272855.1">
    <property type="nucleotide sequence ID" value="NZ_JAJNCM010000001.1"/>
</dbReference>
<gene>
    <name evidence="1" type="ORF">RHRU231_550005</name>
</gene>